<dbReference type="PANTHER" id="PTHR18964">
    <property type="entry name" value="ROK (REPRESSOR, ORF, KINASE) FAMILY"/>
    <property type="match status" value="1"/>
</dbReference>
<dbReference type="InterPro" id="IPR000600">
    <property type="entry name" value="ROK"/>
</dbReference>
<reference evidence="2 3" key="1">
    <citation type="submission" date="2018-08" db="EMBL/GenBank/DDBJ databases">
        <title>A genome reference for cultivated species of the human gut microbiota.</title>
        <authorList>
            <person name="Zou Y."/>
            <person name="Xue W."/>
            <person name="Luo G."/>
        </authorList>
    </citation>
    <scope>NUCLEOTIDE SEQUENCE [LARGE SCALE GENOMIC DNA]</scope>
    <source>
        <strain evidence="2 3">TM09-19AC</strain>
    </source>
</reference>
<dbReference type="Pfam" id="PF00480">
    <property type="entry name" value="ROK"/>
    <property type="match status" value="1"/>
</dbReference>
<dbReference type="AlphaFoldDB" id="A0A3E4EWA4"/>
<dbReference type="RefSeq" id="WP_117495851.1">
    <property type="nucleotide sequence ID" value="NZ_QSOI01000027.1"/>
</dbReference>
<gene>
    <name evidence="2" type="ORF">DXD84_14030</name>
</gene>
<dbReference type="Proteomes" id="UP000260664">
    <property type="component" value="Unassembled WGS sequence"/>
</dbReference>
<evidence type="ECO:0000313" key="3">
    <source>
        <dbReference type="Proteomes" id="UP000260664"/>
    </source>
</evidence>
<comment type="similarity">
    <text evidence="1">Belongs to the ROK (NagC/XylR) family.</text>
</comment>
<evidence type="ECO:0000313" key="2">
    <source>
        <dbReference type="EMBL" id="RGI80872.1"/>
    </source>
</evidence>
<name>A0A3E4EWA4_9FIRM</name>
<evidence type="ECO:0000256" key="1">
    <source>
        <dbReference type="ARBA" id="ARBA00006479"/>
    </source>
</evidence>
<comment type="caution">
    <text evidence="2">The sequence shown here is derived from an EMBL/GenBank/DDBJ whole genome shotgun (WGS) entry which is preliminary data.</text>
</comment>
<sequence>MSQYICVDIGGTSIKHGVLDENAIIKECNQTKTEAWLGGAAVLDKVKTIGKQYKEQYENIEGICISTAGMVDPEEGKIVFAGELMPGYTGTCIKKELEKALEMPCEVENDVNCAGLAEYVSGSAKESHIMFCATVGTGIGGCAIVNGRVFHGASNSACEVGYIPMEDSDFQTLGASSILVRKVAEKKIEPLDMWDGKKIFELAEKGDEVCISAIKEMCDVLGKGLATICYVLNPDTIVLGGGIMVQKKILENEIRDSLNRYLRPILAEHLQVCFAEYGNEAGMVGALYNFQNKYGRK</sequence>
<dbReference type="Gene3D" id="3.30.420.40">
    <property type="match status" value="2"/>
</dbReference>
<dbReference type="SUPFAM" id="SSF53067">
    <property type="entry name" value="Actin-like ATPase domain"/>
    <property type="match status" value="1"/>
</dbReference>
<dbReference type="InterPro" id="IPR043129">
    <property type="entry name" value="ATPase_NBD"/>
</dbReference>
<proteinExistence type="inferred from homology"/>
<accession>A0A3E4EWA4</accession>
<dbReference type="PANTHER" id="PTHR18964:SF165">
    <property type="entry name" value="BETA-GLUCOSIDE KINASE"/>
    <property type="match status" value="1"/>
</dbReference>
<organism evidence="2 3">
    <name type="scientific">Dorea formicigenerans</name>
    <dbReference type="NCBI Taxonomy" id="39486"/>
    <lineage>
        <taxon>Bacteria</taxon>
        <taxon>Bacillati</taxon>
        <taxon>Bacillota</taxon>
        <taxon>Clostridia</taxon>
        <taxon>Lachnospirales</taxon>
        <taxon>Lachnospiraceae</taxon>
        <taxon>Dorea</taxon>
    </lineage>
</organism>
<protein>
    <submittedName>
        <fullName evidence="2">ROK family protein</fullName>
    </submittedName>
</protein>
<dbReference type="EMBL" id="QSOI01000027">
    <property type="protein sequence ID" value="RGI80872.1"/>
    <property type="molecule type" value="Genomic_DNA"/>
</dbReference>
<dbReference type="CDD" id="cd24068">
    <property type="entry name" value="ASKHA_NBD_ROK_FnNanK-like"/>
    <property type="match status" value="1"/>
</dbReference>